<protein>
    <submittedName>
        <fullName evidence="4">Butanol dehydrogenase</fullName>
    </submittedName>
    <submittedName>
        <fullName evidence="5">NADH-dependent alcohol dehydrogenase</fullName>
    </submittedName>
</protein>
<dbReference type="Proteomes" id="UP000077421">
    <property type="component" value="Unassembled WGS sequence"/>
</dbReference>
<dbReference type="CDD" id="cd08187">
    <property type="entry name" value="BDH"/>
    <property type="match status" value="1"/>
</dbReference>
<evidence type="ECO:0000313" key="7">
    <source>
        <dbReference type="Proteomes" id="UP000190229"/>
    </source>
</evidence>
<reference evidence="4 6" key="1">
    <citation type="submission" date="2016-02" db="EMBL/GenBank/DDBJ databases">
        <title>Draft genome sequence of Acidibacillus ferrooxidans SLC66.</title>
        <authorList>
            <person name="Oliveira G."/>
            <person name="Nancucheo I."/>
            <person name="Dall'Agnol H."/>
            <person name="Johnson B."/>
            <person name="Oliveira R."/>
            <person name="Nunes G.L."/>
            <person name="Tzotzos G."/>
            <person name="Orellana S.C."/>
            <person name="Salim A.C."/>
            <person name="Araujo F.M."/>
        </authorList>
    </citation>
    <scope>NUCLEOTIDE SEQUENCE [LARGE SCALE GENOMIC DNA]</scope>
    <source>
        <strain evidence="4 6">SLC66</strain>
    </source>
</reference>
<keyword evidence="7" id="KW-1185">Reference proteome</keyword>
<dbReference type="RefSeq" id="WP_067566681.1">
    <property type="nucleotide sequence ID" value="NZ_LSUQ01000057.1"/>
</dbReference>
<proteinExistence type="predicted"/>
<dbReference type="Gene3D" id="1.20.1090.10">
    <property type="entry name" value="Dehydroquinate synthase-like - alpha domain"/>
    <property type="match status" value="1"/>
</dbReference>
<evidence type="ECO:0000313" key="5">
    <source>
        <dbReference type="EMBL" id="OPG15839.1"/>
    </source>
</evidence>
<dbReference type="InterPro" id="IPR018211">
    <property type="entry name" value="ADH_Fe_CS"/>
</dbReference>
<organism evidence="5 7">
    <name type="scientific">Ferroacidibacillus organovorans</name>
    <dbReference type="NCBI Taxonomy" id="1765683"/>
    <lineage>
        <taxon>Bacteria</taxon>
        <taxon>Bacillati</taxon>
        <taxon>Bacillota</taxon>
        <taxon>Bacilli</taxon>
        <taxon>Bacillales</taxon>
        <taxon>Alicyclobacillaceae</taxon>
        <taxon>Ferroacidibacillus</taxon>
    </lineage>
</organism>
<dbReference type="EMBL" id="MWPS01000026">
    <property type="protein sequence ID" value="OPG15839.1"/>
    <property type="molecule type" value="Genomic_DNA"/>
</dbReference>
<dbReference type="GO" id="GO:0046872">
    <property type="term" value="F:metal ion binding"/>
    <property type="evidence" value="ECO:0007669"/>
    <property type="project" value="InterPro"/>
</dbReference>
<dbReference type="FunFam" id="3.40.50.1970:FF:000003">
    <property type="entry name" value="Alcohol dehydrogenase, iron-containing"/>
    <property type="match status" value="1"/>
</dbReference>
<evidence type="ECO:0000256" key="1">
    <source>
        <dbReference type="ARBA" id="ARBA00023002"/>
    </source>
</evidence>
<accession>A0A162T9X4</accession>
<evidence type="ECO:0000313" key="6">
    <source>
        <dbReference type="Proteomes" id="UP000077421"/>
    </source>
</evidence>
<feature type="domain" description="Fe-containing alcohol dehydrogenase-like C-terminal" evidence="3">
    <location>
        <begin position="190"/>
        <end position="387"/>
    </location>
</feature>
<dbReference type="EMBL" id="LSUQ01000057">
    <property type="protein sequence ID" value="OAG92888.1"/>
    <property type="molecule type" value="Genomic_DNA"/>
</dbReference>
<dbReference type="InterPro" id="IPR056798">
    <property type="entry name" value="ADH_Fe_C"/>
</dbReference>
<evidence type="ECO:0000259" key="2">
    <source>
        <dbReference type="Pfam" id="PF00465"/>
    </source>
</evidence>
<feature type="domain" description="Alcohol dehydrogenase iron-type/glycerol dehydrogenase GldA" evidence="2">
    <location>
        <begin position="9"/>
        <end position="178"/>
    </location>
</feature>
<sequence>MNAFAFYNPTQLFYGKDQLEKNLLSQVRTYGERVLLVYGGGSIKSFGLYDRVMNLLKDGGVTVFELSGIEPNPRLTTVKKGIALCREHDIQLILAVGGGSVLDASKAIAGGALYDGDVWDFYSTRKRPECALPLGTILTLAATGSEMNSGGVITNWETNEKIGSGSVHTFPKFSFCDPTNTFTVSREQTTYGIVDMFSHVLEQYFSHTPNTALQERLCESVMSTIIEYAPRVLENPQDETARETIMYCGTMALNGMIAMGMLGDWATHGIEHEVSAYYDIPHGGGLAILFPNWMKHVLSEGTARFAQLGTRVFGIEKSGKDEHAVALEAIAAVRSFFDSIGAPKRLADYDIPDEHLGKMAAHAVRMGTLGNYKKLSESDVLAILKASL</sequence>
<evidence type="ECO:0000313" key="4">
    <source>
        <dbReference type="EMBL" id="OAG92888.1"/>
    </source>
</evidence>
<dbReference type="OrthoDB" id="9801156at2"/>
<dbReference type="SUPFAM" id="SSF56796">
    <property type="entry name" value="Dehydroquinate synthase-like"/>
    <property type="match status" value="1"/>
</dbReference>
<dbReference type="GO" id="GO:0008106">
    <property type="term" value="F:alcohol dehydrogenase (NADP+) activity"/>
    <property type="evidence" value="ECO:0007669"/>
    <property type="project" value="TreeGrafter"/>
</dbReference>
<comment type="caution">
    <text evidence="5">The sequence shown here is derived from an EMBL/GenBank/DDBJ whole genome shotgun (WGS) entry which is preliminary data.</text>
</comment>
<dbReference type="InterPro" id="IPR044731">
    <property type="entry name" value="BDH-like"/>
</dbReference>
<dbReference type="PANTHER" id="PTHR43633">
    <property type="entry name" value="ALCOHOL DEHYDROGENASE YQHD"/>
    <property type="match status" value="1"/>
</dbReference>
<dbReference type="GO" id="GO:0005829">
    <property type="term" value="C:cytosol"/>
    <property type="evidence" value="ECO:0007669"/>
    <property type="project" value="TreeGrafter"/>
</dbReference>
<keyword evidence="1" id="KW-0560">Oxidoreductase</keyword>
<dbReference type="InterPro" id="IPR001670">
    <property type="entry name" value="ADH_Fe/GldA"/>
</dbReference>
<dbReference type="AlphaFoldDB" id="A0A162T9X4"/>
<reference evidence="5 7" key="2">
    <citation type="submission" date="2017-02" db="EMBL/GenBank/DDBJ databases">
        <title>Draft genome of Acidibacillus ferrooxidans Huett2.</title>
        <authorList>
            <person name="Schopf S."/>
        </authorList>
    </citation>
    <scope>NUCLEOTIDE SEQUENCE [LARGE SCALE GENOMIC DNA]</scope>
    <source>
        <strain evidence="5 7">Huett2</strain>
    </source>
</reference>
<dbReference type="Pfam" id="PF25137">
    <property type="entry name" value="ADH_Fe_C"/>
    <property type="match status" value="1"/>
</dbReference>
<dbReference type="Pfam" id="PF00465">
    <property type="entry name" value="Fe-ADH"/>
    <property type="match status" value="1"/>
</dbReference>
<dbReference type="PROSITE" id="PS00060">
    <property type="entry name" value="ADH_IRON_2"/>
    <property type="match status" value="1"/>
</dbReference>
<dbReference type="PANTHER" id="PTHR43633:SF1">
    <property type="entry name" value="ALCOHOL DEHYDROGENASE YQHD"/>
    <property type="match status" value="1"/>
</dbReference>
<dbReference type="Proteomes" id="UP000190229">
    <property type="component" value="Unassembled WGS sequence"/>
</dbReference>
<gene>
    <name evidence="4" type="ORF">AYW79_12825</name>
    <name evidence="5" type="ORF">B2M26_09530</name>
</gene>
<name>A0A162T9X4_9BACL</name>
<dbReference type="GO" id="GO:1990002">
    <property type="term" value="F:methylglyoxal reductase (NADPH) (acetol producing) activity"/>
    <property type="evidence" value="ECO:0007669"/>
    <property type="project" value="TreeGrafter"/>
</dbReference>
<dbReference type="STRING" id="1765683.B2M26_09530"/>
<dbReference type="GO" id="GO:1990362">
    <property type="term" value="F:butanol dehydrogenase (NAD+) activity"/>
    <property type="evidence" value="ECO:0007669"/>
    <property type="project" value="InterPro"/>
</dbReference>
<evidence type="ECO:0000259" key="3">
    <source>
        <dbReference type="Pfam" id="PF25137"/>
    </source>
</evidence>
<dbReference type="Gene3D" id="3.40.50.1970">
    <property type="match status" value="1"/>
</dbReference>